<dbReference type="AlphaFoldDB" id="A0A132ESG3"/>
<reference evidence="2 3" key="1">
    <citation type="submission" date="2015-11" db="EMBL/GenBank/DDBJ databases">
        <title>Expanding the genomic diversity of Burkholderia species for the development of highly accurate diagnostics.</title>
        <authorList>
            <person name="Sahl J."/>
            <person name="Keim P."/>
            <person name="Wagner D."/>
        </authorList>
    </citation>
    <scope>NUCLEOTIDE SEQUENCE [LARGE SCALE GENOMIC DNA]</scope>
    <source>
        <strain evidence="2 3">MSMB574WGS</strain>
    </source>
</reference>
<dbReference type="RefSeq" id="WP_060300546.1">
    <property type="nucleotide sequence ID" value="NZ_LPJX01000069.1"/>
</dbReference>
<dbReference type="Proteomes" id="UP000061512">
    <property type="component" value="Unassembled WGS sequence"/>
</dbReference>
<sequence>MKAIIKRFLKEEDGVTAIEYGLIAGLIAVAIIASVSAIGTNLGSMFSNISTCVSTPSTCKVI</sequence>
<accession>A0A132ESG3</accession>
<protein>
    <submittedName>
        <fullName evidence="2">Pilus assembly protein</fullName>
    </submittedName>
</protein>
<keyword evidence="1" id="KW-0472">Membrane</keyword>
<keyword evidence="1" id="KW-0812">Transmembrane</keyword>
<evidence type="ECO:0000313" key="2">
    <source>
        <dbReference type="EMBL" id="KWF57864.1"/>
    </source>
</evidence>
<dbReference type="Pfam" id="PF04964">
    <property type="entry name" value="Flp_Fap"/>
    <property type="match status" value="1"/>
</dbReference>
<feature type="transmembrane region" description="Helical" evidence="1">
    <location>
        <begin position="20"/>
        <end position="38"/>
    </location>
</feature>
<evidence type="ECO:0000313" key="3">
    <source>
        <dbReference type="Proteomes" id="UP000061512"/>
    </source>
</evidence>
<proteinExistence type="predicted"/>
<dbReference type="EMBL" id="LPJX01000069">
    <property type="protein sequence ID" value="KWF57864.1"/>
    <property type="molecule type" value="Genomic_DNA"/>
</dbReference>
<gene>
    <name evidence="2" type="ORF">WT57_29945</name>
</gene>
<dbReference type="InterPro" id="IPR007047">
    <property type="entry name" value="Flp_Fap"/>
</dbReference>
<organism evidence="2 3">
    <name type="scientific">Burkholderia pseudomultivorans</name>
    <dbReference type="NCBI Taxonomy" id="1207504"/>
    <lineage>
        <taxon>Bacteria</taxon>
        <taxon>Pseudomonadati</taxon>
        <taxon>Pseudomonadota</taxon>
        <taxon>Betaproteobacteria</taxon>
        <taxon>Burkholderiales</taxon>
        <taxon>Burkholderiaceae</taxon>
        <taxon>Burkholderia</taxon>
        <taxon>Burkholderia cepacia complex</taxon>
    </lineage>
</organism>
<evidence type="ECO:0000256" key="1">
    <source>
        <dbReference type="SAM" id="Phobius"/>
    </source>
</evidence>
<comment type="caution">
    <text evidence="2">The sequence shown here is derived from an EMBL/GenBank/DDBJ whole genome shotgun (WGS) entry which is preliminary data.</text>
</comment>
<name>A0A132ESG3_9BURK</name>
<keyword evidence="1" id="KW-1133">Transmembrane helix</keyword>